<evidence type="ECO:0000313" key="2">
    <source>
        <dbReference type="Proteomes" id="UP000276953"/>
    </source>
</evidence>
<proteinExistence type="predicted"/>
<dbReference type="Proteomes" id="UP000276953">
    <property type="component" value="Unassembled WGS sequence"/>
</dbReference>
<dbReference type="EMBL" id="RYFC01000001">
    <property type="protein sequence ID" value="RTZ49522.1"/>
    <property type="molecule type" value="Genomic_DNA"/>
</dbReference>
<accession>A0A3S0N4Q2</accession>
<protein>
    <submittedName>
        <fullName evidence="1">Uncharacterized protein</fullName>
    </submittedName>
</protein>
<evidence type="ECO:0000313" key="1">
    <source>
        <dbReference type="EMBL" id="RTZ49522.1"/>
    </source>
</evidence>
<sequence length="238" mass="27395">MLRNVYKYDVDGAIVVFIQENKWRLSFISEIKVLNDEGEIIKQATEPKRYTYLLGKDEKVRTPSDRLSKLTGKATSIQDILTAFSVEALNEEFYKIVQTFFYELVGGKIGKGKKVTEYGNGILQLPNTNRNVRQEFAVRLIGRTVFCWFLKMKKSDDNIALLPEALLSSKAVKHYKNYYHTILERLFFQTLNTPMEERISNLPQGAEIIPFLNGGLFEPNKEDYYKSDGKGNNQNDLA</sequence>
<organism evidence="1 2">
    <name type="scientific">Chryseobacterium arthrosphaerae</name>
    <dbReference type="NCBI Taxonomy" id="651561"/>
    <lineage>
        <taxon>Bacteria</taxon>
        <taxon>Pseudomonadati</taxon>
        <taxon>Bacteroidota</taxon>
        <taxon>Flavobacteriia</taxon>
        <taxon>Flavobacteriales</taxon>
        <taxon>Weeksellaceae</taxon>
        <taxon>Chryseobacterium group</taxon>
        <taxon>Chryseobacterium</taxon>
    </lineage>
</organism>
<name>A0A3S0N4Q2_9FLAO</name>
<comment type="caution">
    <text evidence="1">The sequence shown here is derived from an EMBL/GenBank/DDBJ whole genome shotgun (WGS) entry which is preliminary data.</text>
</comment>
<reference evidence="1 2" key="1">
    <citation type="submission" date="2018-12" db="EMBL/GenBank/DDBJ databases">
        <title>Draft Genome Sequence of Chryseobacterium arthrosphaerae strain ED882-96 Isolated from the Blood of a Patient with Liver Cirrhosis in Taiwan.</title>
        <authorList>
            <person name="Lin J.-N."/>
            <person name="Lai C.-H."/>
            <person name="Yang C.-H."/>
            <person name="Huang Y.-H."/>
        </authorList>
    </citation>
    <scope>NUCLEOTIDE SEQUENCE [LARGE SCALE GENOMIC DNA]</scope>
    <source>
        <strain evidence="1 2">ED882-96</strain>
    </source>
</reference>
<dbReference type="AlphaFoldDB" id="A0A3S0N4Q2"/>
<gene>
    <name evidence="1" type="ORF">EJ377_03015</name>
</gene>